<organism evidence="3 4">
    <name type="scientific">Levilactobacillus spicheri</name>
    <dbReference type="NCBI Taxonomy" id="216463"/>
    <lineage>
        <taxon>Bacteria</taxon>
        <taxon>Bacillati</taxon>
        <taxon>Bacillota</taxon>
        <taxon>Bacilli</taxon>
        <taxon>Lactobacillales</taxon>
        <taxon>Lactobacillaceae</taxon>
        <taxon>Levilactobacillus</taxon>
    </lineage>
</organism>
<dbReference type="PATRIC" id="fig|216463.3.peg.1098"/>
<evidence type="ECO:0000313" key="4">
    <source>
        <dbReference type="Proteomes" id="UP000033491"/>
    </source>
</evidence>
<reference evidence="3 4" key="1">
    <citation type="submission" date="2015-03" db="EMBL/GenBank/DDBJ databases">
        <authorList>
            <person name="Zheng J."/>
            <person name="Ganezle M."/>
        </authorList>
    </citation>
    <scope>NUCLEOTIDE SEQUENCE [LARGE SCALE GENOMIC DNA]</scope>
    <source>
        <strain evidence="3 4">LP38</strain>
    </source>
</reference>
<dbReference type="Pfam" id="PF03235">
    <property type="entry name" value="GmrSD_N"/>
    <property type="match status" value="1"/>
</dbReference>
<evidence type="ECO:0000259" key="1">
    <source>
        <dbReference type="Pfam" id="PF03235"/>
    </source>
</evidence>
<dbReference type="InterPro" id="IPR004919">
    <property type="entry name" value="GmrSD_N"/>
</dbReference>
<dbReference type="STRING" id="216463.VC81_00570"/>
<dbReference type="RefSeq" id="WP_045806197.1">
    <property type="nucleotide sequence ID" value="NZ_JZCR01000002.1"/>
</dbReference>
<sequence>MHLTPDQKPISELFPIEGNLKYVIPSYQRGYSWNTENIEELFNDVLNEDEGYYVGNLLVTTDEKSSKGEEFPSIYSVVDGQQRLTTITLFFLAIYEDLDSMANSSDSKKKAIYSLESDISRKLALKNGSPRLNLLARDAEVFENYLDAVLDDEGKKTKGKYGSRAFAKRYKFITELINENFKDYTELRVFYDKLNSVNLLRITMNDLVDAFTVFSSLNAKGLPLTLIDLLKSTFMKSAVGSVDDKVASDLWEQLISIFIGGDSQTKSSAVTQLLLNNYDAFINDTGSSITKTKALKKYQKVFENKGYSYIYELIKNAKIFSAMSPVINMHIDVSFSEKVMDRLNSLMKLDASQVYPLILFLLKGLSEKKIEEITVINILDMLIKFYVRRNIVLKPKASNIRSAFLQVVREIGQRTPEQDINEVALINTKKVVKTMSVADNEFRAALSDDIYEISPKTVRFILIYLERKNGTYFNKQRKDTLDEYTGGSGKKIMPVWSLEHILPESGNLKNGWKKMISPDNEDNASVVQEKWMHKLGNLTLTGYNSEMSDHSFKFKRDFKENGSYVGLATGLFINNSITKEKENIAQKESWTPQDIQRRTQILSKLIIEDFSVK</sequence>
<accession>A0A0F3RWM0</accession>
<dbReference type="InterPro" id="IPR011089">
    <property type="entry name" value="GmrSD_C"/>
</dbReference>
<feature type="domain" description="GmrSD restriction endonucleases N-terminal" evidence="1">
    <location>
        <begin position="20"/>
        <end position="234"/>
    </location>
</feature>
<dbReference type="EMBL" id="JZCR01000002">
    <property type="protein sequence ID" value="KJW13999.1"/>
    <property type="molecule type" value="Genomic_DNA"/>
</dbReference>
<proteinExistence type="predicted"/>
<comment type="caution">
    <text evidence="3">The sequence shown here is derived from an EMBL/GenBank/DDBJ whole genome shotgun (WGS) entry which is preliminary data.</text>
</comment>
<dbReference type="Pfam" id="PF07510">
    <property type="entry name" value="GmrSD_C"/>
    <property type="match status" value="1"/>
</dbReference>
<dbReference type="AlphaFoldDB" id="A0A0F3RWM0"/>
<dbReference type="PANTHER" id="PTHR35149:SF1">
    <property type="entry name" value="DUF5655 DOMAIN-CONTAINING PROTEIN"/>
    <property type="match status" value="1"/>
</dbReference>
<feature type="domain" description="GmrSD restriction endonucleases C-terminal" evidence="2">
    <location>
        <begin position="439"/>
        <end position="604"/>
    </location>
</feature>
<name>A0A0F3RWM0_9LACO</name>
<dbReference type="OrthoDB" id="9798761at2"/>
<evidence type="ECO:0008006" key="5">
    <source>
        <dbReference type="Google" id="ProtNLM"/>
    </source>
</evidence>
<evidence type="ECO:0000313" key="3">
    <source>
        <dbReference type="EMBL" id="KJW13999.1"/>
    </source>
</evidence>
<evidence type="ECO:0000259" key="2">
    <source>
        <dbReference type="Pfam" id="PF07510"/>
    </source>
</evidence>
<dbReference type="Proteomes" id="UP000033491">
    <property type="component" value="Unassembled WGS sequence"/>
</dbReference>
<dbReference type="PANTHER" id="PTHR35149">
    <property type="entry name" value="SLL5132 PROTEIN"/>
    <property type="match status" value="1"/>
</dbReference>
<protein>
    <recommendedName>
        <fullName evidence="5">DUF262 domain-containing protein</fullName>
    </recommendedName>
</protein>
<gene>
    <name evidence="3" type="ORF">VC81_00570</name>
</gene>